<protein>
    <submittedName>
        <fullName evidence="2">Uncharacterized protein</fullName>
    </submittedName>
</protein>
<keyword evidence="3" id="KW-1185">Reference proteome</keyword>
<evidence type="ECO:0000256" key="1">
    <source>
        <dbReference type="SAM" id="MobiDB-lite"/>
    </source>
</evidence>
<organism evidence="2 3">
    <name type="scientific">Mytilus edulis</name>
    <name type="common">Blue mussel</name>
    <dbReference type="NCBI Taxonomy" id="6550"/>
    <lineage>
        <taxon>Eukaryota</taxon>
        <taxon>Metazoa</taxon>
        <taxon>Spiralia</taxon>
        <taxon>Lophotrochozoa</taxon>
        <taxon>Mollusca</taxon>
        <taxon>Bivalvia</taxon>
        <taxon>Autobranchia</taxon>
        <taxon>Pteriomorphia</taxon>
        <taxon>Mytilida</taxon>
        <taxon>Mytiloidea</taxon>
        <taxon>Mytilidae</taxon>
        <taxon>Mytilinae</taxon>
        <taxon>Mytilus</taxon>
    </lineage>
</organism>
<dbReference type="Proteomes" id="UP000683360">
    <property type="component" value="Unassembled WGS sequence"/>
</dbReference>
<feature type="region of interest" description="Disordered" evidence="1">
    <location>
        <begin position="367"/>
        <end position="389"/>
    </location>
</feature>
<gene>
    <name evidence="2" type="ORF">MEDL_45124</name>
</gene>
<feature type="region of interest" description="Disordered" evidence="1">
    <location>
        <begin position="173"/>
        <end position="194"/>
    </location>
</feature>
<reference evidence="2" key="1">
    <citation type="submission" date="2021-03" db="EMBL/GenBank/DDBJ databases">
        <authorList>
            <person name="Bekaert M."/>
        </authorList>
    </citation>
    <scope>NUCLEOTIDE SEQUENCE</scope>
</reference>
<evidence type="ECO:0000313" key="3">
    <source>
        <dbReference type="Proteomes" id="UP000683360"/>
    </source>
</evidence>
<proteinExistence type="predicted"/>
<name>A0A8S3TFW2_MYTED</name>
<sequence>MKPAKKEITLVQHKTGQTDLGQHEIKQDLSIITSGLQFIITSGLQEEDKTLAEVDKTEETTGTSGIRLTEMETSQLIKSTTQFQNHIPLLQDEHREVPEKLDTLIKHKNQQVEEQFGTQPKCLSTPASSTQYQDFIVVSPISKSTSYFMNKDIMGNPCASAETTLKIDTAPRVVKQKHEKPNTEVSVDQGPLAPPMDTPYTRQAQSDTTFTIQTQFDMSTIGQGPLAPPVSLYDADHYITRTHETKLNYLVLPGYPGLGTMVPSSEYYPILVEDCPAPKLSPNWSCSNLLPRVQHIVGSAVSPAPAFYSGSSKNTSNITAISLQLTTPVVMSSHVQSVDNTYVKTNCELTPDRHKWRKRKCCQRESSSASSEDSYDRQPSQLKESYARGRNMSPQPLKVPIFTIYFNISWEYFLQERQKEVRVCRPLGSRLTQEEESHNELVVKTVGRSEDVHVAVNSIQIRATIDTAVLKGTGLQLLADILANSGQFTIRVIYLIGTINLGLHGLIVCRAMVDLVRYVLNLFMFKTMKRKSLPEDDYDTLLIQNHLPVLISHVMEITPQYTVNIVNNTASEIMPIATDLSNKMVSDENRYVDITDETSDNHKVRREGVPQQRSAGAQGPAASLVTAYSLAAIDRKLINSYWSLPHQCFVCGLVTQVKMGCHVLKTTLSCYFEPHTTCWSCEVRTGPLTHRHAIEYREERSVFDEDFFGASLCWVHVIKLAQCY</sequence>
<accession>A0A8S3TFW2</accession>
<dbReference type="EMBL" id="CAJPWZ010002182">
    <property type="protein sequence ID" value="CAG2232422.1"/>
    <property type="molecule type" value="Genomic_DNA"/>
</dbReference>
<dbReference type="AlphaFoldDB" id="A0A8S3TFW2"/>
<evidence type="ECO:0000313" key="2">
    <source>
        <dbReference type="EMBL" id="CAG2232422.1"/>
    </source>
</evidence>
<dbReference type="OrthoDB" id="6193548at2759"/>
<comment type="caution">
    <text evidence="2">The sequence shown here is derived from an EMBL/GenBank/DDBJ whole genome shotgun (WGS) entry which is preliminary data.</text>
</comment>